<evidence type="ECO:0000313" key="3">
    <source>
        <dbReference type="Proteomes" id="UP000663193"/>
    </source>
</evidence>
<dbReference type="SUPFAM" id="SSF56300">
    <property type="entry name" value="Metallo-dependent phosphatases"/>
    <property type="match status" value="1"/>
</dbReference>
<dbReference type="PANTHER" id="PTHR12905">
    <property type="entry name" value="METALLOPHOSPHOESTERASE"/>
    <property type="match status" value="1"/>
</dbReference>
<dbReference type="PANTHER" id="PTHR12905:SF0">
    <property type="entry name" value="CALCINEURIN-LIKE PHOSPHOESTERASE DOMAIN-CONTAINING PROTEIN"/>
    <property type="match status" value="1"/>
</dbReference>
<dbReference type="CDD" id="cd07379">
    <property type="entry name" value="MPP_239FB"/>
    <property type="match status" value="1"/>
</dbReference>
<gene>
    <name evidence="2" type="ORF">JI435_075570</name>
</gene>
<dbReference type="Pfam" id="PF00149">
    <property type="entry name" value="Metallophos"/>
    <property type="match status" value="1"/>
</dbReference>
<organism evidence="2 3">
    <name type="scientific">Phaeosphaeria nodorum (strain SN15 / ATCC MYA-4574 / FGSC 10173)</name>
    <name type="common">Glume blotch fungus</name>
    <name type="synonym">Parastagonospora nodorum</name>
    <dbReference type="NCBI Taxonomy" id="321614"/>
    <lineage>
        <taxon>Eukaryota</taxon>
        <taxon>Fungi</taxon>
        <taxon>Dikarya</taxon>
        <taxon>Ascomycota</taxon>
        <taxon>Pezizomycotina</taxon>
        <taxon>Dothideomycetes</taxon>
        <taxon>Pleosporomycetidae</taxon>
        <taxon>Pleosporales</taxon>
        <taxon>Pleosporineae</taxon>
        <taxon>Phaeosphaeriaceae</taxon>
        <taxon>Parastagonospora</taxon>
    </lineage>
</organism>
<dbReference type="EMBL" id="CP069026">
    <property type="protein sequence ID" value="QRC94305.1"/>
    <property type="molecule type" value="Genomic_DNA"/>
</dbReference>
<accession>A0A7U2HWA7</accession>
<dbReference type="Proteomes" id="UP000663193">
    <property type="component" value="Chromosome 4"/>
</dbReference>
<dbReference type="Gene3D" id="3.60.21.10">
    <property type="match status" value="1"/>
</dbReference>
<protein>
    <recommendedName>
        <fullName evidence="1">Calcineurin-like phosphoesterase domain-containing protein</fullName>
    </recommendedName>
</protein>
<name>A0A7U2HWA7_PHANO</name>
<sequence length="363" mass="41452">MMSRWLRCQYLFRPHSRLGSWLRSSRQFSQPMSTTTSRPEGDRIKTRFLIISDTHSAAPGQVTRKTDVVASTPLPKADVLLHCGDLTMVGHLSEYDKTLNMLETIDADLKLVIAGNHDISLDEVYYRRKGRYMHRSGGYSEDLPEKAREMWLGERAKSAGVTYLEEGTHTFTLKNGAKLRVYASPYQPEFCDWAFPYFRNEDRYNPSHQCTPNAVPIAENPVPDFPAIDVMMTHGPPLDIMDVTYKGDNVGCQHLLRAARRCKPRLHCFGHIHEGWGAQTVTWREGEELDVKIEEHVEKTEVIHAYMEDVPAIRPVEVDISWEGGTPLKYGKETLMVNASIMTLGYKPWNSPWLVDVDLEKAE</sequence>
<evidence type="ECO:0000313" key="2">
    <source>
        <dbReference type="EMBL" id="QRC94305.1"/>
    </source>
</evidence>
<keyword evidence="3" id="KW-1185">Reference proteome</keyword>
<dbReference type="VEuPathDB" id="FungiDB:JI435_075570"/>
<reference evidence="3" key="1">
    <citation type="journal article" date="2021" name="BMC Genomics">
        <title>Chromosome-level genome assembly and manually-curated proteome of model necrotroph Parastagonospora nodorum Sn15 reveals a genome-wide trove of candidate effector homologs, and redundancy of virulence-related functions within an accessory chromosome.</title>
        <authorList>
            <person name="Bertazzoni S."/>
            <person name="Jones D.A.B."/>
            <person name="Phan H.T."/>
            <person name="Tan K.-C."/>
            <person name="Hane J.K."/>
        </authorList>
    </citation>
    <scope>NUCLEOTIDE SEQUENCE [LARGE SCALE GENOMIC DNA]</scope>
    <source>
        <strain evidence="3">SN15 / ATCC MYA-4574 / FGSC 10173)</strain>
    </source>
</reference>
<dbReference type="GO" id="GO:0016787">
    <property type="term" value="F:hydrolase activity"/>
    <property type="evidence" value="ECO:0007669"/>
    <property type="project" value="InterPro"/>
</dbReference>
<feature type="domain" description="Calcineurin-like phosphoesterase" evidence="1">
    <location>
        <begin position="47"/>
        <end position="274"/>
    </location>
</feature>
<evidence type="ECO:0000259" key="1">
    <source>
        <dbReference type="Pfam" id="PF00149"/>
    </source>
</evidence>
<dbReference type="OrthoDB" id="630188at2759"/>
<dbReference type="InterPro" id="IPR029052">
    <property type="entry name" value="Metallo-depent_PP-like"/>
</dbReference>
<dbReference type="InterPro" id="IPR051693">
    <property type="entry name" value="UPF0046_metallophosphoest"/>
</dbReference>
<proteinExistence type="predicted"/>
<dbReference type="InterPro" id="IPR004843">
    <property type="entry name" value="Calcineurin-like_PHP"/>
</dbReference>
<dbReference type="AlphaFoldDB" id="A0A7U2HWA7"/>